<protein>
    <submittedName>
        <fullName evidence="2">Ketosteroid isomerase-like protein</fullName>
    </submittedName>
</protein>
<dbReference type="Proteomes" id="UP000069443">
    <property type="component" value="Unassembled WGS sequence"/>
</dbReference>
<dbReference type="EMBL" id="BCSY01000036">
    <property type="protein sequence ID" value="GAS95404.1"/>
    <property type="molecule type" value="Genomic_DNA"/>
</dbReference>
<dbReference type="GO" id="GO:0016853">
    <property type="term" value="F:isomerase activity"/>
    <property type="evidence" value="ECO:0007669"/>
    <property type="project" value="UniProtKB-KW"/>
</dbReference>
<gene>
    <name evidence="2" type="ORF">RMCC_2370</name>
</gene>
<keyword evidence="3" id="KW-1185">Reference proteome</keyword>
<reference evidence="3" key="1">
    <citation type="journal article" date="2016" name="Genome Announc.">
        <title>Draft Genome Sequences of Five Rapidly Growing Mycobacterium Species, M. thermoresistibile, M. fortuitum subsp. acetamidolyticum, M. canariasense, M. brisbanense, and M. novocastrense.</title>
        <authorList>
            <person name="Katahira K."/>
            <person name="Ogura Y."/>
            <person name="Gotoh Y."/>
            <person name="Hayashi T."/>
        </authorList>
    </citation>
    <scope>NUCLEOTIDE SEQUENCE [LARGE SCALE GENOMIC DNA]</scope>
    <source>
        <strain evidence="3">JCM15298</strain>
    </source>
</reference>
<proteinExistence type="predicted"/>
<dbReference type="Gene3D" id="3.10.450.50">
    <property type="match status" value="1"/>
</dbReference>
<feature type="domain" description="SnoaL-like" evidence="1">
    <location>
        <begin position="11"/>
        <end position="108"/>
    </location>
</feature>
<dbReference type="PANTHER" id="PTHR41252:SF1">
    <property type="entry name" value="BLR2505 PROTEIN"/>
    <property type="match status" value="1"/>
</dbReference>
<dbReference type="OrthoDB" id="5176305at2"/>
<dbReference type="InterPro" id="IPR037401">
    <property type="entry name" value="SnoaL-like"/>
</dbReference>
<sequence length="130" mass="14247">MSQEQDNIDLVTRGYEAFTQGDMDTVMALFDDNIEWVQPGNSTISGTYHGKGELGQYLARLAEKNVSVKLNRLLADGDTVVALTEVAVGDEKGSDADVFTIRDGKTARVQVHTDTALMERVYGSKQHATH</sequence>
<dbReference type="SUPFAM" id="SSF54427">
    <property type="entry name" value="NTF2-like"/>
    <property type="match status" value="1"/>
</dbReference>
<name>A0A117I9W6_MYCCR</name>
<dbReference type="PANTHER" id="PTHR41252">
    <property type="entry name" value="BLR2505 PROTEIN"/>
    <property type="match status" value="1"/>
</dbReference>
<keyword evidence="2" id="KW-0413">Isomerase</keyword>
<evidence type="ECO:0000313" key="2">
    <source>
        <dbReference type="EMBL" id="GAS95404.1"/>
    </source>
</evidence>
<dbReference type="STRING" id="228230.RMCC_2370"/>
<dbReference type="RefSeq" id="WP_062656544.1">
    <property type="nucleotide sequence ID" value="NZ_BCSY01000036.1"/>
</dbReference>
<evidence type="ECO:0000259" key="1">
    <source>
        <dbReference type="Pfam" id="PF12680"/>
    </source>
</evidence>
<dbReference type="AlphaFoldDB" id="A0A117I9W6"/>
<reference evidence="3" key="2">
    <citation type="submission" date="2016-02" db="EMBL/GenBank/DDBJ databases">
        <title>Draft genome sequence of five rapidly growing Mycobacterium species.</title>
        <authorList>
            <person name="Katahira K."/>
            <person name="Gotou Y."/>
            <person name="Iida K."/>
            <person name="Ogura Y."/>
            <person name="Hayashi T."/>
        </authorList>
    </citation>
    <scope>NUCLEOTIDE SEQUENCE [LARGE SCALE GENOMIC DNA]</scope>
    <source>
        <strain evidence="3">JCM15298</strain>
    </source>
</reference>
<accession>A0A117I9W6</accession>
<dbReference type="Pfam" id="PF12680">
    <property type="entry name" value="SnoaL_2"/>
    <property type="match status" value="1"/>
</dbReference>
<organism evidence="2 3">
    <name type="scientific">Mycolicibacterium canariasense</name>
    <name type="common">Mycobacterium canariasense</name>
    <dbReference type="NCBI Taxonomy" id="228230"/>
    <lineage>
        <taxon>Bacteria</taxon>
        <taxon>Bacillati</taxon>
        <taxon>Actinomycetota</taxon>
        <taxon>Actinomycetes</taxon>
        <taxon>Mycobacteriales</taxon>
        <taxon>Mycobacteriaceae</taxon>
        <taxon>Mycolicibacterium</taxon>
    </lineage>
</organism>
<dbReference type="InterPro" id="IPR032710">
    <property type="entry name" value="NTF2-like_dom_sf"/>
</dbReference>
<evidence type="ECO:0000313" key="3">
    <source>
        <dbReference type="Proteomes" id="UP000069443"/>
    </source>
</evidence>
<comment type="caution">
    <text evidence="2">The sequence shown here is derived from an EMBL/GenBank/DDBJ whole genome shotgun (WGS) entry which is preliminary data.</text>
</comment>